<reference evidence="5 6" key="1">
    <citation type="submission" date="2016-12" db="EMBL/GenBank/DDBJ databases">
        <title>The genomes of Aspergillus section Nigri reveals drivers in fungal speciation.</title>
        <authorList>
            <consortium name="DOE Joint Genome Institute"/>
            <person name="Vesth T.C."/>
            <person name="Nybo J."/>
            <person name="Theobald S."/>
            <person name="Brandl J."/>
            <person name="Frisvad J.C."/>
            <person name="Nielsen K.F."/>
            <person name="Lyhne E.K."/>
            <person name="Kogle M.E."/>
            <person name="Kuo A."/>
            <person name="Riley R."/>
            <person name="Clum A."/>
            <person name="Nolan M."/>
            <person name="Lipzen A."/>
            <person name="Salamov A."/>
            <person name="Henrissat B."/>
            <person name="Wiebenga A."/>
            <person name="De Vries R.P."/>
            <person name="Grigoriev I.V."/>
            <person name="Mortensen U.H."/>
            <person name="Andersen M.R."/>
            <person name="Baker S.E."/>
        </authorList>
    </citation>
    <scope>NUCLEOTIDE SEQUENCE [LARGE SCALE GENOMIC DNA]</scope>
    <source>
        <strain evidence="5 6">CBS 121591</strain>
    </source>
</reference>
<gene>
    <name evidence="5" type="ORF">BO82DRAFT_423744</name>
</gene>
<dbReference type="PROSITE" id="PS00941">
    <property type="entry name" value="CARBOXYLESTERASE_B_2"/>
    <property type="match status" value="1"/>
</dbReference>
<dbReference type="GO" id="GO:0052689">
    <property type="term" value="F:carboxylic ester hydrolase activity"/>
    <property type="evidence" value="ECO:0007669"/>
    <property type="project" value="TreeGrafter"/>
</dbReference>
<dbReference type="RefSeq" id="XP_025487660.1">
    <property type="nucleotide sequence ID" value="XM_025640262.1"/>
</dbReference>
<dbReference type="VEuPathDB" id="FungiDB:BO82DRAFT_423744"/>
<evidence type="ECO:0000256" key="3">
    <source>
        <dbReference type="SAM" id="SignalP"/>
    </source>
</evidence>
<evidence type="ECO:0000313" key="6">
    <source>
        <dbReference type="Proteomes" id="UP000248340"/>
    </source>
</evidence>
<name>A0A319C101_9EURO</name>
<dbReference type="OrthoDB" id="408631at2759"/>
<sequence length="572" mass="61754">MLQLIALAYFLVGSVIATSLPTGTTLNGTYAGVYSTSFEQDFFLGIPYLQAPVNDRRFHPADSLTSSWNGTRNATAYAPSCVGYGPSDRPDDMSEDCLYLNIVRPHQNTTTPSDLLPVVIYFHGGGFSGGSACDGRYNLSSFVARSVKQDQPVIAVSFNYRLSAWGFLYSNQIRDTGATNVGLRDQRYALQWVQENIAGFGGDPQQVTVWGQGAGASSVGFQLTAYAGRDDGLLRGAILQSGNPVPARGLNGTQYFQPLYDALTQQVYPSSTFALEYGMVPGKDTCWVSPDRMACLRTVPFAEMNAAINATSPHGWFPVIDGDIVSQQPSRSLYTRKFVPVPIILGAATDEGTAQMPAKVEIVTDEDFADLVANPQSYGVAPGIALPQVLVNQITAAYANVSSVPAVKARLHQGDATVIANRRQACATWARNNVTTYCYRWNAALGEGQRTAQHGDDLPFVFDNTRGTGYEHRPLNTESLVELAAEVSGSWVSFVATLNPNAWKTATNSSVVATSITSKGGIPVWPQYGAPHEYALVFQANGTSYVEEDTWRATPIRLINGPPSGIAVAYQR</sequence>
<evidence type="ECO:0000313" key="5">
    <source>
        <dbReference type="EMBL" id="PYH77460.1"/>
    </source>
</evidence>
<protein>
    <submittedName>
        <fullName evidence="5">Alpha/beta-hydrolase</fullName>
    </submittedName>
</protein>
<evidence type="ECO:0000256" key="1">
    <source>
        <dbReference type="ARBA" id="ARBA00005964"/>
    </source>
</evidence>
<dbReference type="STRING" id="1448315.A0A319C101"/>
<comment type="similarity">
    <text evidence="1">Belongs to the type-B carboxylesterase/lipase family.</text>
</comment>
<dbReference type="EMBL" id="KZ821741">
    <property type="protein sequence ID" value="PYH77460.1"/>
    <property type="molecule type" value="Genomic_DNA"/>
</dbReference>
<dbReference type="PANTHER" id="PTHR43918">
    <property type="entry name" value="ACETYLCHOLINESTERASE"/>
    <property type="match status" value="1"/>
</dbReference>
<feature type="chain" id="PRO_5016411529" evidence="3">
    <location>
        <begin position="18"/>
        <end position="572"/>
    </location>
</feature>
<feature type="domain" description="Carboxylesterase type B" evidence="4">
    <location>
        <begin position="24"/>
        <end position="538"/>
    </location>
</feature>
<dbReference type="Pfam" id="PF00135">
    <property type="entry name" value="COesterase"/>
    <property type="match status" value="1"/>
</dbReference>
<dbReference type="SUPFAM" id="SSF53474">
    <property type="entry name" value="alpha/beta-Hydrolases"/>
    <property type="match status" value="1"/>
</dbReference>
<keyword evidence="6" id="KW-1185">Reference proteome</keyword>
<dbReference type="PANTHER" id="PTHR43918:SF4">
    <property type="entry name" value="CARBOXYLIC ESTER HYDROLASE"/>
    <property type="match status" value="1"/>
</dbReference>
<accession>A0A319C101</accession>
<evidence type="ECO:0000256" key="2">
    <source>
        <dbReference type="ARBA" id="ARBA00022801"/>
    </source>
</evidence>
<dbReference type="InterPro" id="IPR019819">
    <property type="entry name" value="Carboxylesterase_B_CS"/>
</dbReference>
<feature type="signal peptide" evidence="3">
    <location>
        <begin position="1"/>
        <end position="17"/>
    </location>
</feature>
<evidence type="ECO:0000259" key="4">
    <source>
        <dbReference type="Pfam" id="PF00135"/>
    </source>
</evidence>
<dbReference type="InterPro" id="IPR002018">
    <property type="entry name" value="CarbesteraseB"/>
</dbReference>
<keyword evidence="3" id="KW-0732">Signal</keyword>
<dbReference type="AlphaFoldDB" id="A0A319C101"/>
<keyword evidence="2 5" id="KW-0378">Hydrolase</keyword>
<dbReference type="InterPro" id="IPR029058">
    <property type="entry name" value="AB_hydrolase_fold"/>
</dbReference>
<organism evidence="5 6">
    <name type="scientific">Aspergillus uvarum CBS 121591</name>
    <dbReference type="NCBI Taxonomy" id="1448315"/>
    <lineage>
        <taxon>Eukaryota</taxon>
        <taxon>Fungi</taxon>
        <taxon>Dikarya</taxon>
        <taxon>Ascomycota</taxon>
        <taxon>Pezizomycotina</taxon>
        <taxon>Eurotiomycetes</taxon>
        <taxon>Eurotiomycetidae</taxon>
        <taxon>Eurotiales</taxon>
        <taxon>Aspergillaceae</taxon>
        <taxon>Aspergillus</taxon>
        <taxon>Aspergillus subgen. Circumdati</taxon>
    </lineage>
</organism>
<dbReference type="Proteomes" id="UP000248340">
    <property type="component" value="Unassembled WGS sequence"/>
</dbReference>
<dbReference type="Gene3D" id="3.40.50.1820">
    <property type="entry name" value="alpha/beta hydrolase"/>
    <property type="match status" value="1"/>
</dbReference>
<proteinExistence type="inferred from homology"/>
<dbReference type="GeneID" id="37143004"/>
<dbReference type="InterPro" id="IPR050654">
    <property type="entry name" value="AChE-related_enzymes"/>
</dbReference>